<keyword evidence="1" id="KW-0175">Coiled coil</keyword>
<feature type="coiled-coil region" evidence="1">
    <location>
        <begin position="9"/>
        <end position="71"/>
    </location>
</feature>
<evidence type="ECO:0000313" key="3">
    <source>
        <dbReference type="Proteomes" id="UP001432027"/>
    </source>
</evidence>
<organism evidence="2 3">
    <name type="scientific">Pristionchus entomophagus</name>
    <dbReference type="NCBI Taxonomy" id="358040"/>
    <lineage>
        <taxon>Eukaryota</taxon>
        <taxon>Metazoa</taxon>
        <taxon>Ecdysozoa</taxon>
        <taxon>Nematoda</taxon>
        <taxon>Chromadorea</taxon>
        <taxon>Rhabditida</taxon>
        <taxon>Rhabditina</taxon>
        <taxon>Diplogasteromorpha</taxon>
        <taxon>Diplogasteroidea</taxon>
        <taxon>Neodiplogasteridae</taxon>
        <taxon>Pristionchus</taxon>
    </lineage>
</organism>
<dbReference type="AlphaFoldDB" id="A0AAV5SJE7"/>
<protein>
    <submittedName>
        <fullName evidence="2">Uncharacterized protein</fullName>
    </submittedName>
</protein>
<evidence type="ECO:0000313" key="2">
    <source>
        <dbReference type="EMBL" id="GMS83472.1"/>
    </source>
</evidence>
<reference evidence="2" key="1">
    <citation type="submission" date="2023-10" db="EMBL/GenBank/DDBJ databases">
        <title>Genome assembly of Pristionchus species.</title>
        <authorList>
            <person name="Yoshida K."/>
            <person name="Sommer R.J."/>
        </authorList>
    </citation>
    <scope>NUCLEOTIDE SEQUENCE</scope>
    <source>
        <strain evidence="2">RS0144</strain>
    </source>
</reference>
<dbReference type="Proteomes" id="UP001432027">
    <property type="component" value="Unassembled WGS sequence"/>
</dbReference>
<accession>A0AAV5SJE7</accession>
<evidence type="ECO:0000256" key="1">
    <source>
        <dbReference type="SAM" id="Coils"/>
    </source>
</evidence>
<name>A0AAV5SJE7_9BILA</name>
<sequence length="101" mass="11523">RLADVSSRLEKTKKRAENVFAAKVELTRENEKLKIEQAELKRSAIQSDSVNRKLQLKLAEVSTQLEEARRRAVSHPLVSGRMTVWQSQFIILLSVVFCAES</sequence>
<comment type="caution">
    <text evidence="2">The sequence shown here is derived from an EMBL/GenBank/DDBJ whole genome shotgun (WGS) entry which is preliminary data.</text>
</comment>
<proteinExistence type="predicted"/>
<gene>
    <name evidence="2" type="ORF">PENTCL1PPCAC_5647</name>
</gene>
<feature type="non-terminal residue" evidence="2">
    <location>
        <position position="1"/>
    </location>
</feature>
<keyword evidence="3" id="KW-1185">Reference proteome</keyword>
<dbReference type="EMBL" id="BTSX01000002">
    <property type="protein sequence ID" value="GMS83472.1"/>
    <property type="molecule type" value="Genomic_DNA"/>
</dbReference>